<dbReference type="InterPro" id="IPR026869">
    <property type="entry name" value="EgtC-like"/>
</dbReference>
<dbReference type="AlphaFoldDB" id="A0AAJ1SRX0"/>
<dbReference type="Proteomes" id="UP001239267">
    <property type="component" value="Unassembled WGS sequence"/>
</dbReference>
<dbReference type="InterPro" id="IPR029055">
    <property type="entry name" value="Ntn_hydrolases_N"/>
</dbReference>
<keyword evidence="1 3" id="KW-0315">Glutamine amidotransferase</keyword>
<dbReference type="PANTHER" id="PTHR42824:SF1">
    <property type="entry name" value="GLUTAMINE AMIDOTRANSFERASE YAFJ-RELATED"/>
    <property type="match status" value="1"/>
</dbReference>
<feature type="domain" description="Glutamine amidotransferase type-2" evidence="2">
    <location>
        <begin position="2"/>
        <end position="257"/>
    </location>
</feature>
<organism evidence="3 4">
    <name type="scientific">Pseudarthrobacter niigatensis</name>
    <dbReference type="NCBI Taxonomy" id="369935"/>
    <lineage>
        <taxon>Bacteria</taxon>
        <taxon>Bacillati</taxon>
        <taxon>Actinomycetota</taxon>
        <taxon>Actinomycetes</taxon>
        <taxon>Micrococcales</taxon>
        <taxon>Micrococcaceae</taxon>
        <taxon>Pseudarthrobacter</taxon>
    </lineage>
</organism>
<dbReference type="PANTHER" id="PTHR42824">
    <property type="entry name" value="GLUTAMINE AMIDOTRANSFERASE"/>
    <property type="match status" value="1"/>
</dbReference>
<keyword evidence="4" id="KW-1185">Reference proteome</keyword>
<dbReference type="PROSITE" id="PS51278">
    <property type="entry name" value="GATASE_TYPE_2"/>
    <property type="match status" value="1"/>
</dbReference>
<dbReference type="EMBL" id="JAUSTB010000005">
    <property type="protein sequence ID" value="MDQ0145972.1"/>
    <property type="molecule type" value="Genomic_DNA"/>
</dbReference>
<evidence type="ECO:0000313" key="4">
    <source>
        <dbReference type="Proteomes" id="UP001239267"/>
    </source>
</evidence>
<proteinExistence type="predicted"/>
<dbReference type="Pfam" id="PF13230">
    <property type="entry name" value="GATase_4"/>
    <property type="match status" value="1"/>
</dbReference>
<dbReference type="GO" id="GO:0016787">
    <property type="term" value="F:hydrolase activity"/>
    <property type="evidence" value="ECO:0007669"/>
    <property type="project" value="UniProtKB-KW"/>
</dbReference>
<comment type="caution">
    <text evidence="3">The sequence shown here is derived from an EMBL/GenBank/DDBJ whole genome shotgun (WGS) entry which is preliminary data.</text>
</comment>
<evidence type="ECO:0000313" key="3">
    <source>
        <dbReference type="EMBL" id="MDQ0145972.1"/>
    </source>
</evidence>
<keyword evidence="3" id="KW-0378">Hydrolase</keyword>
<dbReference type="CDD" id="cd01908">
    <property type="entry name" value="YafJ"/>
    <property type="match status" value="1"/>
</dbReference>
<gene>
    <name evidence="3" type="ORF">J2T23_001865</name>
</gene>
<dbReference type="Gene3D" id="3.60.20.10">
    <property type="entry name" value="Glutamine Phosphoribosylpyrophosphate, subunit 1, domain 1"/>
    <property type="match status" value="1"/>
</dbReference>
<dbReference type="RefSeq" id="WP_307359257.1">
    <property type="nucleotide sequence ID" value="NZ_JAUSTB010000005.1"/>
</dbReference>
<dbReference type="SUPFAM" id="SSF56235">
    <property type="entry name" value="N-terminal nucleophile aminohydrolases (Ntn hydrolases)"/>
    <property type="match status" value="1"/>
</dbReference>
<sequence>MCRLFGLHAGSRPVRATFWLLDAPDSLAEQSRREPDGAGIGTFAADGGARVSKRPLAAWEDHAFAREARQLVSTTFLAHVRYASTGAHTLVNTHPFEQDGRLFAHNGAFHGLDRLDARLAGFGASGLVQGQTDSERLFALITAESRGAGGDVAEGIVRAVGWIAAELPVLALNLIVTTATDLWALRYPATHPLFMLERDPSVEPAPVAPLDARSHRIHTRSTELSGARSVLFATEPMNHNAGWRPLAAGELVHVGPDLAVRCTVPFPDQPAHSLTLADLDPSAAASQTS</sequence>
<dbReference type="EC" id="3.5.1.118" evidence="3"/>
<evidence type="ECO:0000256" key="1">
    <source>
        <dbReference type="ARBA" id="ARBA00022962"/>
    </source>
</evidence>
<name>A0AAJ1SRX0_9MICC</name>
<protein>
    <submittedName>
        <fullName evidence="3">Glutamine amidotransferase</fullName>
        <ecNumber evidence="3">3.5.1.118</ecNumber>
    </submittedName>
</protein>
<reference evidence="3 4" key="1">
    <citation type="submission" date="2023-07" db="EMBL/GenBank/DDBJ databases">
        <title>Sorghum-associated microbial communities from plants grown in Nebraska, USA.</title>
        <authorList>
            <person name="Schachtman D."/>
        </authorList>
    </citation>
    <scope>NUCLEOTIDE SEQUENCE [LARGE SCALE GENOMIC DNA]</scope>
    <source>
        <strain evidence="3 4">DS1001</strain>
    </source>
</reference>
<dbReference type="InterPro" id="IPR017932">
    <property type="entry name" value="GATase_2_dom"/>
</dbReference>
<evidence type="ECO:0000259" key="2">
    <source>
        <dbReference type="PROSITE" id="PS51278"/>
    </source>
</evidence>
<accession>A0AAJ1SRX0</accession>